<dbReference type="GO" id="GO:0016758">
    <property type="term" value="F:hexosyltransferase activity"/>
    <property type="evidence" value="ECO:0007669"/>
    <property type="project" value="UniProtKB-ARBA"/>
</dbReference>
<protein>
    <submittedName>
        <fullName evidence="2">Glycosyltransferase</fullName>
    </submittedName>
</protein>
<dbReference type="InterPro" id="IPR001173">
    <property type="entry name" value="Glyco_trans_2-like"/>
</dbReference>
<evidence type="ECO:0000313" key="2">
    <source>
        <dbReference type="EMBL" id="RWU12952.1"/>
    </source>
</evidence>
<dbReference type="PANTHER" id="PTHR22916:SF3">
    <property type="entry name" value="UDP-GLCNAC:BETAGAL BETA-1,3-N-ACETYLGLUCOSAMINYLTRANSFERASE-LIKE PROTEIN 1"/>
    <property type="match status" value="1"/>
</dbReference>
<dbReference type="PANTHER" id="PTHR22916">
    <property type="entry name" value="GLYCOSYLTRANSFERASE"/>
    <property type="match status" value="1"/>
</dbReference>
<keyword evidence="3" id="KW-1185">Reference proteome</keyword>
<organism evidence="2 3">
    <name type="scientific">Pseudidiomarina gelatinasegens</name>
    <dbReference type="NCBI Taxonomy" id="2487740"/>
    <lineage>
        <taxon>Bacteria</taxon>
        <taxon>Pseudomonadati</taxon>
        <taxon>Pseudomonadota</taxon>
        <taxon>Gammaproteobacteria</taxon>
        <taxon>Alteromonadales</taxon>
        <taxon>Idiomarinaceae</taxon>
        <taxon>Pseudidiomarina</taxon>
    </lineage>
</organism>
<comment type="caution">
    <text evidence="2">The sequence shown here is derived from an EMBL/GenBank/DDBJ whole genome shotgun (WGS) entry which is preliminary data.</text>
</comment>
<name>A0A443Z7N9_9GAMM</name>
<gene>
    <name evidence="2" type="ORF">EGC76_01695</name>
</gene>
<evidence type="ECO:0000313" key="3">
    <source>
        <dbReference type="Proteomes" id="UP000288789"/>
    </source>
</evidence>
<dbReference type="OrthoDB" id="9802649at2"/>
<dbReference type="RefSeq" id="WP_128351279.1">
    <property type="nucleotide sequence ID" value="NZ_RSFE01000001.1"/>
</dbReference>
<dbReference type="AlphaFoldDB" id="A0A443Z7N9"/>
<evidence type="ECO:0000259" key="1">
    <source>
        <dbReference type="Pfam" id="PF00535"/>
    </source>
</evidence>
<dbReference type="InterPro" id="IPR029044">
    <property type="entry name" value="Nucleotide-diphossugar_trans"/>
</dbReference>
<dbReference type="Proteomes" id="UP000288789">
    <property type="component" value="Unassembled WGS sequence"/>
</dbReference>
<proteinExistence type="predicted"/>
<accession>A0A443Z7N9</accession>
<reference evidence="2 3" key="1">
    <citation type="submission" date="2018-12" db="EMBL/GenBank/DDBJ databases">
        <authorList>
            <person name="Li A."/>
            <person name="Zhang M."/>
            <person name="Zhu H."/>
        </authorList>
    </citation>
    <scope>NUCLEOTIDE SEQUENCE [LARGE SCALE GENOMIC DNA]</scope>
    <source>
        <strain evidence="2 3">R04H25</strain>
    </source>
</reference>
<keyword evidence="2" id="KW-0808">Transferase</keyword>
<dbReference type="EMBL" id="RSFE01000001">
    <property type="protein sequence ID" value="RWU12952.1"/>
    <property type="molecule type" value="Genomic_DNA"/>
</dbReference>
<dbReference type="Gene3D" id="3.90.550.10">
    <property type="entry name" value="Spore Coat Polysaccharide Biosynthesis Protein SpsA, Chain A"/>
    <property type="match status" value="1"/>
</dbReference>
<feature type="domain" description="Glycosyltransferase 2-like" evidence="1">
    <location>
        <begin position="7"/>
        <end position="155"/>
    </location>
</feature>
<dbReference type="SUPFAM" id="SSF53448">
    <property type="entry name" value="Nucleotide-diphospho-sugar transferases"/>
    <property type="match status" value="1"/>
</dbReference>
<sequence>MKDGKISVVIATYNGEKYLKEQLISILNQSVEVDEIIISDDNSSDRTLEVIGSISCSKIKVIKNNNNVGYKENFNIALSHAGGNFIFLCDQDDSWVEDKVKVCMDSIGDNLLLMHDIWFCNGNLKRVGDTKLKRLRFQRNLNRAYATGMAMMIKKELVQLVTPIPSEWTAGHDNWFNEWSILLGRKVIINNCLADYRRHESTVTFDDKLNQEEGNPLNFISSRSSYDLRLRELENYNVMSKFIDRHRNDFVFLEDFDYLIVSNRLNLLIDICKRRLAMTQMNLFYRFMSASTLLLRGRYRFFNGILSFMKDLRN</sequence>
<dbReference type="Pfam" id="PF00535">
    <property type="entry name" value="Glycos_transf_2"/>
    <property type="match status" value="1"/>
</dbReference>